<dbReference type="Gene3D" id="3.40.430.10">
    <property type="entry name" value="Dihydrofolate Reductase, subunit A"/>
    <property type="match status" value="1"/>
</dbReference>
<evidence type="ECO:0000256" key="3">
    <source>
        <dbReference type="ARBA" id="ARBA00022563"/>
    </source>
</evidence>
<gene>
    <name evidence="8" type="ORF">K933_10028</name>
</gene>
<dbReference type="CDD" id="cd00209">
    <property type="entry name" value="DHFR"/>
    <property type="match status" value="1"/>
</dbReference>
<protein>
    <recommendedName>
        <fullName evidence="2">dihydrofolate reductase</fullName>
        <ecNumber evidence="2">1.5.1.3</ecNumber>
    </recommendedName>
</protein>
<comment type="similarity">
    <text evidence="6">Belongs to the dihydrofolate reductase family.</text>
</comment>
<keyword evidence="4" id="KW-0521">NADP</keyword>
<accession>V4HDU1</accession>
<dbReference type="eggNOG" id="arCOG01490">
    <property type="taxonomic scope" value="Archaea"/>
</dbReference>
<evidence type="ECO:0000313" key="8">
    <source>
        <dbReference type="EMBL" id="ESP88238.1"/>
    </source>
</evidence>
<dbReference type="AlphaFoldDB" id="V4HDU1"/>
<dbReference type="RefSeq" id="WP_023394589.1">
    <property type="nucleotide sequence ID" value="NZ_ASGZ01000031.1"/>
</dbReference>
<comment type="caution">
    <text evidence="8">The sequence shown here is derived from an EMBL/GenBank/DDBJ whole genome shotgun (WGS) entry which is preliminary data.</text>
</comment>
<dbReference type="PANTHER" id="PTHR48069:SF3">
    <property type="entry name" value="DIHYDROFOLATE REDUCTASE"/>
    <property type="match status" value="1"/>
</dbReference>
<keyword evidence="3" id="KW-0554">One-carbon metabolism</keyword>
<dbReference type="STRING" id="1324957.K933_10028"/>
<dbReference type="InterPro" id="IPR017925">
    <property type="entry name" value="DHFR_CS"/>
</dbReference>
<dbReference type="PRINTS" id="PR00070">
    <property type="entry name" value="DHFR"/>
</dbReference>
<organism evidence="8 9">
    <name type="scientific">Candidatus Halobonum tyrrellensis G22</name>
    <dbReference type="NCBI Taxonomy" id="1324957"/>
    <lineage>
        <taxon>Archaea</taxon>
        <taxon>Methanobacteriati</taxon>
        <taxon>Methanobacteriota</taxon>
        <taxon>Stenosarchaea group</taxon>
        <taxon>Halobacteria</taxon>
        <taxon>Halobacteriales</taxon>
        <taxon>Haloferacaceae</taxon>
        <taxon>Candidatus Halobonum</taxon>
    </lineage>
</organism>
<name>V4HDU1_9EURY</name>
<dbReference type="EC" id="1.5.1.3" evidence="2"/>
<sequence length="172" mass="18412">MSAETDVDLVLIVAVADDGVIGADGEIPWHYPADLAHFEETTTGHPVIAGRRTYDSIVADLGGPLPGRTNVVLSRDDPDLPEGVVHAGSVDEAVEAAAATGAEVAYVAGGAAVYAEFLDRDLVDRMLVTEIPETVGGDTRFPDWDRDDWRETARESRDGLEFVTYERADAEG</sequence>
<dbReference type="PATRIC" id="fig|1324957.4.peg.2037"/>
<dbReference type="GO" id="GO:0046654">
    <property type="term" value="P:tetrahydrofolate biosynthetic process"/>
    <property type="evidence" value="ECO:0007669"/>
    <property type="project" value="InterPro"/>
</dbReference>
<dbReference type="PIRSF" id="PIRSF000194">
    <property type="entry name" value="DHFR"/>
    <property type="match status" value="1"/>
</dbReference>
<dbReference type="OrthoDB" id="198183at2157"/>
<evidence type="ECO:0000256" key="4">
    <source>
        <dbReference type="ARBA" id="ARBA00022857"/>
    </source>
</evidence>
<feature type="domain" description="DHFR" evidence="7">
    <location>
        <begin position="8"/>
        <end position="172"/>
    </location>
</feature>
<dbReference type="GO" id="GO:0006730">
    <property type="term" value="P:one-carbon metabolic process"/>
    <property type="evidence" value="ECO:0007669"/>
    <property type="project" value="UniProtKB-KW"/>
</dbReference>
<keyword evidence="5" id="KW-0560">Oxidoreductase</keyword>
<evidence type="ECO:0000313" key="9">
    <source>
        <dbReference type="Proteomes" id="UP000017840"/>
    </source>
</evidence>
<proteinExistence type="inferred from homology"/>
<dbReference type="PROSITE" id="PS51330">
    <property type="entry name" value="DHFR_2"/>
    <property type="match status" value="1"/>
</dbReference>
<dbReference type="GO" id="GO:0046452">
    <property type="term" value="P:dihydrofolate metabolic process"/>
    <property type="evidence" value="ECO:0007669"/>
    <property type="project" value="TreeGrafter"/>
</dbReference>
<dbReference type="PANTHER" id="PTHR48069">
    <property type="entry name" value="DIHYDROFOLATE REDUCTASE"/>
    <property type="match status" value="1"/>
</dbReference>
<evidence type="ECO:0000259" key="7">
    <source>
        <dbReference type="PROSITE" id="PS51330"/>
    </source>
</evidence>
<dbReference type="Proteomes" id="UP000017840">
    <property type="component" value="Unassembled WGS sequence"/>
</dbReference>
<reference evidence="8 9" key="1">
    <citation type="journal article" date="2013" name="Genome Announc.">
        <title>Draft Genome Sequence of 'Candidatus Halobonum tyrrellensis' Strain G22, Isolated from the Hypersaline Waters of Lake Tyrrell, Australia.</title>
        <authorList>
            <person name="Ugalde J.A."/>
            <person name="Narasingarao P."/>
            <person name="Kuo S."/>
            <person name="Podell S."/>
            <person name="Allen E.E."/>
        </authorList>
    </citation>
    <scope>NUCLEOTIDE SEQUENCE [LARGE SCALE GENOMIC DNA]</scope>
    <source>
        <strain evidence="8 9">G22</strain>
    </source>
</reference>
<dbReference type="InterPro" id="IPR012259">
    <property type="entry name" value="DHFR"/>
</dbReference>
<evidence type="ECO:0000256" key="2">
    <source>
        <dbReference type="ARBA" id="ARBA00012856"/>
    </source>
</evidence>
<dbReference type="GO" id="GO:0050661">
    <property type="term" value="F:NADP binding"/>
    <property type="evidence" value="ECO:0007669"/>
    <property type="project" value="InterPro"/>
</dbReference>
<dbReference type="GO" id="GO:0005829">
    <property type="term" value="C:cytosol"/>
    <property type="evidence" value="ECO:0007669"/>
    <property type="project" value="TreeGrafter"/>
</dbReference>
<dbReference type="GO" id="GO:0004146">
    <property type="term" value="F:dihydrofolate reductase activity"/>
    <property type="evidence" value="ECO:0007669"/>
    <property type="project" value="UniProtKB-EC"/>
</dbReference>
<dbReference type="GO" id="GO:0046655">
    <property type="term" value="P:folic acid metabolic process"/>
    <property type="evidence" value="ECO:0007669"/>
    <property type="project" value="TreeGrafter"/>
</dbReference>
<comment type="pathway">
    <text evidence="1">Cofactor biosynthesis; tetrahydrofolate biosynthesis; 5,6,7,8-tetrahydrofolate from 7,8-dihydrofolate: step 1/1.</text>
</comment>
<dbReference type="PROSITE" id="PS00075">
    <property type="entry name" value="DHFR_1"/>
    <property type="match status" value="1"/>
</dbReference>
<evidence type="ECO:0000256" key="6">
    <source>
        <dbReference type="RuleBase" id="RU004474"/>
    </source>
</evidence>
<dbReference type="InterPro" id="IPR001796">
    <property type="entry name" value="DHFR_dom"/>
</dbReference>
<dbReference type="SUPFAM" id="SSF53597">
    <property type="entry name" value="Dihydrofolate reductase-like"/>
    <property type="match status" value="1"/>
</dbReference>
<dbReference type="Pfam" id="PF00186">
    <property type="entry name" value="DHFR_1"/>
    <property type="match status" value="1"/>
</dbReference>
<dbReference type="InterPro" id="IPR024072">
    <property type="entry name" value="DHFR-like_dom_sf"/>
</dbReference>
<evidence type="ECO:0000256" key="5">
    <source>
        <dbReference type="ARBA" id="ARBA00023002"/>
    </source>
</evidence>
<keyword evidence="9" id="KW-1185">Reference proteome</keyword>
<evidence type="ECO:0000256" key="1">
    <source>
        <dbReference type="ARBA" id="ARBA00004903"/>
    </source>
</evidence>
<dbReference type="EMBL" id="ASGZ01000031">
    <property type="protein sequence ID" value="ESP88238.1"/>
    <property type="molecule type" value="Genomic_DNA"/>
</dbReference>